<evidence type="ECO:0000313" key="2">
    <source>
        <dbReference type="Proteomes" id="UP000603904"/>
    </source>
</evidence>
<protein>
    <submittedName>
        <fullName evidence="1">Uncharacterized protein</fullName>
    </submittedName>
</protein>
<evidence type="ECO:0000313" key="1">
    <source>
        <dbReference type="EMBL" id="GIH43485.1"/>
    </source>
</evidence>
<proteinExistence type="predicted"/>
<sequence length="116" mass="12390">MGFFGKLLSSIDGDSGRSCPDCGKTCGPPQESFRAVTNATTTVALGWRVYFDEGGMVVDPPNRGKSGGGRTCRWCQSALSGGTIYLPYEDGSNSHAYIVCPSCKQENIQYGFGEDD</sequence>
<comment type="caution">
    <text evidence="1">The sequence shown here is derived from an EMBL/GenBank/DDBJ whole genome shotgun (WGS) entry which is preliminary data.</text>
</comment>
<name>A0ABQ4G8V0_9ACTN</name>
<reference evidence="1 2" key="1">
    <citation type="submission" date="2021-01" db="EMBL/GenBank/DDBJ databases">
        <title>Whole genome shotgun sequence of Microbispora corallina NBRC 16416.</title>
        <authorList>
            <person name="Komaki H."/>
            <person name="Tamura T."/>
        </authorList>
    </citation>
    <scope>NUCLEOTIDE SEQUENCE [LARGE SCALE GENOMIC DNA]</scope>
    <source>
        <strain evidence="1 2">NBRC 16416</strain>
    </source>
</reference>
<dbReference type="RefSeq" id="WP_204060594.1">
    <property type="nucleotide sequence ID" value="NZ_BAAAGP010000023.1"/>
</dbReference>
<dbReference type="Proteomes" id="UP000603904">
    <property type="component" value="Unassembled WGS sequence"/>
</dbReference>
<organism evidence="1 2">
    <name type="scientific">Microbispora corallina</name>
    <dbReference type="NCBI Taxonomy" id="83302"/>
    <lineage>
        <taxon>Bacteria</taxon>
        <taxon>Bacillati</taxon>
        <taxon>Actinomycetota</taxon>
        <taxon>Actinomycetes</taxon>
        <taxon>Streptosporangiales</taxon>
        <taxon>Streptosporangiaceae</taxon>
        <taxon>Microbispora</taxon>
    </lineage>
</organism>
<gene>
    <name evidence="1" type="ORF">Mco01_64850</name>
</gene>
<keyword evidence="2" id="KW-1185">Reference proteome</keyword>
<accession>A0ABQ4G8V0</accession>
<dbReference type="EMBL" id="BOOC01000040">
    <property type="protein sequence ID" value="GIH43485.1"/>
    <property type="molecule type" value="Genomic_DNA"/>
</dbReference>